<evidence type="ECO:0000256" key="1">
    <source>
        <dbReference type="ARBA" id="ARBA00001933"/>
    </source>
</evidence>
<dbReference type="EMBL" id="BDDD01000125">
    <property type="protein sequence ID" value="GAV59787.1"/>
    <property type="molecule type" value="Genomic_DNA"/>
</dbReference>
<dbReference type="OrthoDB" id="10266364at2759"/>
<comment type="cofactor">
    <cofactor evidence="1">
        <name>pyridoxal 5'-phosphate</name>
        <dbReference type="ChEBI" id="CHEBI:597326"/>
    </cofactor>
</comment>
<dbReference type="STRING" id="3775.A0A1Q3AVN0"/>
<dbReference type="FunCoup" id="A0A1Q3AVN0">
    <property type="interactions" value="813"/>
</dbReference>
<proteinExistence type="inferred from homology"/>
<dbReference type="InterPro" id="IPR027278">
    <property type="entry name" value="ACCD_DCysDesulf"/>
</dbReference>
<protein>
    <submittedName>
        <fullName evidence="4">PALP domain-containing protein</fullName>
    </submittedName>
</protein>
<evidence type="ECO:0000313" key="4">
    <source>
        <dbReference type="EMBL" id="GAV59787.1"/>
    </source>
</evidence>
<comment type="similarity">
    <text evidence="2">Belongs to the ACC deaminase/D-cysteine desulfhydrase family.</text>
</comment>
<dbReference type="FunFam" id="3.40.50.1100:FF:000081">
    <property type="entry name" value="D-cysteine desulfhydrase 2 mitochondrial"/>
    <property type="match status" value="1"/>
</dbReference>
<name>A0A1Q3AVN0_CEPFO</name>
<dbReference type="PANTHER" id="PTHR43780">
    <property type="entry name" value="1-AMINOCYCLOPROPANE-1-CARBOXYLATE DEAMINASE-RELATED"/>
    <property type="match status" value="1"/>
</dbReference>
<sequence>MLSMKLENITAFGAMKNGFHSAQQPFKSSQGASRLELSGEEFMSKLLLNRKWALLTPDTKIHQILLSAAHKQHRGVAFGDVSMSINVNPPLGDDMMVKNEQYPSFYIVRDDLLHPLINGNKSRKLDGLLLLLKDHSVTDVVTCGGSQSAHAAAVAVSCAERGLKSHLLLRGEQPAILTGYNLISTMYGSVTYVPRSLYAHREKMLKSHAHLVGGNNGFVLGCNDLFEASLTTQTSNASNFVQMNSHSIENCPRKVAIVNEGAGDAVALLGFFRLVQYLSQKHILGTERTFKFVVDAGTGTTAVGLGLAALCSGLPWEVTAVMLADTVQSYRQQEERLISDFKRQFGLDFSNHRLNEVDGGIVRWVERCRPRKFGNVLEGEIEASQRIAQQTGILVDPVYTLAAWEIASLLCGKEAEGDVEVVMLHTGGTLGMFGLAQRDAIAMFNVFRWRLIMYLYHYNLAEKARCSLGSQIWQR</sequence>
<organism evidence="4 5">
    <name type="scientific">Cephalotus follicularis</name>
    <name type="common">Albany pitcher plant</name>
    <dbReference type="NCBI Taxonomy" id="3775"/>
    <lineage>
        <taxon>Eukaryota</taxon>
        <taxon>Viridiplantae</taxon>
        <taxon>Streptophyta</taxon>
        <taxon>Embryophyta</taxon>
        <taxon>Tracheophyta</taxon>
        <taxon>Spermatophyta</taxon>
        <taxon>Magnoliopsida</taxon>
        <taxon>eudicotyledons</taxon>
        <taxon>Gunneridae</taxon>
        <taxon>Pentapetalae</taxon>
        <taxon>rosids</taxon>
        <taxon>fabids</taxon>
        <taxon>Oxalidales</taxon>
        <taxon>Cephalotaceae</taxon>
        <taxon>Cephalotus</taxon>
    </lineage>
</organism>
<dbReference type="InParanoid" id="A0A1Q3AVN0"/>
<evidence type="ECO:0000256" key="3">
    <source>
        <dbReference type="ARBA" id="ARBA00022898"/>
    </source>
</evidence>
<evidence type="ECO:0000313" key="5">
    <source>
        <dbReference type="Proteomes" id="UP000187406"/>
    </source>
</evidence>
<dbReference type="Gene3D" id="3.40.50.1100">
    <property type="match status" value="2"/>
</dbReference>
<dbReference type="AlphaFoldDB" id="A0A1Q3AVN0"/>
<dbReference type="GO" id="GO:0019148">
    <property type="term" value="F:D-cysteine desulfhydrase activity"/>
    <property type="evidence" value="ECO:0007669"/>
    <property type="project" value="TreeGrafter"/>
</dbReference>
<dbReference type="SUPFAM" id="SSF53686">
    <property type="entry name" value="Tryptophan synthase beta subunit-like PLP-dependent enzymes"/>
    <property type="match status" value="1"/>
</dbReference>
<evidence type="ECO:0000256" key="2">
    <source>
        <dbReference type="ARBA" id="ARBA00008639"/>
    </source>
</evidence>
<keyword evidence="5" id="KW-1185">Reference proteome</keyword>
<dbReference type="Proteomes" id="UP000187406">
    <property type="component" value="Unassembled WGS sequence"/>
</dbReference>
<dbReference type="InterPro" id="IPR036052">
    <property type="entry name" value="TrpB-like_PALP_sf"/>
</dbReference>
<comment type="caution">
    <text evidence="4">The sequence shown here is derived from an EMBL/GenBank/DDBJ whole genome shotgun (WGS) entry which is preliminary data.</text>
</comment>
<gene>
    <name evidence="4" type="ORF">CFOL_v3_03318</name>
</gene>
<dbReference type="PANTHER" id="PTHR43780:SF7">
    <property type="entry name" value="D-CYSTEINE DESULFHYDRASE 2, MITOCHONDRIAL"/>
    <property type="match status" value="1"/>
</dbReference>
<accession>A0A1Q3AVN0</accession>
<feature type="non-terminal residue" evidence="4">
    <location>
        <position position="475"/>
    </location>
</feature>
<reference evidence="5" key="1">
    <citation type="submission" date="2016-04" db="EMBL/GenBank/DDBJ databases">
        <title>Cephalotus genome sequencing.</title>
        <authorList>
            <person name="Fukushima K."/>
            <person name="Hasebe M."/>
            <person name="Fang X."/>
        </authorList>
    </citation>
    <scope>NUCLEOTIDE SEQUENCE [LARGE SCALE GENOMIC DNA]</scope>
    <source>
        <strain evidence="5">cv. St1</strain>
    </source>
</reference>
<keyword evidence="3" id="KW-0663">Pyridoxal phosphate</keyword>